<dbReference type="Proteomes" id="UP000053240">
    <property type="component" value="Unassembled WGS sequence"/>
</dbReference>
<keyword evidence="4" id="KW-1185">Reference proteome</keyword>
<evidence type="ECO:0000256" key="1">
    <source>
        <dbReference type="SAM" id="MobiDB-lite"/>
    </source>
</evidence>
<dbReference type="EMBL" id="KQ459988">
    <property type="protein sequence ID" value="KPJ18795.1"/>
    <property type="molecule type" value="Genomic_DNA"/>
</dbReference>
<evidence type="ECO:0000313" key="3">
    <source>
        <dbReference type="EMBL" id="KPJ18795.1"/>
    </source>
</evidence>
<dbReference type="SMART" id="SM00595">
    <property type="entry name" value="MADF"/>
    <property type="match status" value="1"/>
</dbReference>
<proteinExistence type="predicted"/>
<dbReference type="PROSITE" id="PS51029">
    <property type="entry name" value="MADF"/>
    <property type="match status" value="1"/>
</dbReference>
<protein>
    <recommendedName>
        <fullName evidence="2">MADF domain-containing protein</fullName>
    </recommendedName>
</protein>
<dbReference type="Pfam" id="PF10545">
    <property type="entry name" value="MADF_DNA_bdg"/>
    <property type="match status" value="1"/>
</dbReference>
<dbReference type="PANTHER" id="PTHR21505:SF12">
    <property type="entry name" value="MADF DOMAIN-CONTAINING PROTEIN-RELATED"/>
    <property type="match status" value="1"/>
</dbReference>
<reference evidence="3 4" key="1">
    <citation type="journal article" date="2015" name="Nat. Commun.">
        <title>Outbred genome sequencing and CRISPR/Cas9 gene editing in butterflies.</title>
        <authorList>
            <person name="Li X."/>
            <person name="Fan D."/>
            <person name="Zhang W."/>
            <person name="Liu G."/>
            <person name="Zhang L."/>
            <person name="Zhao L."/>
            <person name="Fang X."/>
            <person name="Chen L."/>
            <person name="Dong Y."/>
            <person name="Chen Y."/>
            <person name="Ding Y."/>
            <person name="Zhao R."/>
            <person name="Feng M."/>
            <person name="Zhu Y."/>
            <person name="Feng Y."/>
            <person name="Jiang X."/>
            <person name="Zhu D."/>
            <person name="Xiang H."/>
            <person name="Feng X."/>
            <person name="Li S."/>
            <person name="Wang J."/>
            <person name="Zhang G."/>
            <person name="Kronforst M.R."/>
            <person name="Wang W."/>
        </authorList>
    </citation>
    <scope>NUCLEOTIDE SEQUENCE [LARGE SCALE GENOMIC DNA]</scope>
    <source>
        <strain evidence="3">Ya'a_city_454_Pm</strain>
        <tissue evidence="3">Whole body</tissue>
    </source>
</reference>
<dbReference type="InterPro" id="IPR006578">
    <property type="entry name" value="MADF-dom"/>
</dbReference>
<dbReference type="InParanoid" id="A0A0N1PJ65"/>
<feature type="domain" description="MADF" evidence="2">
    <location>
        <begin position="9"/>
        <end position="100"/>
    </location>
</feature>
<evidence type="ECO:0000259" key="2">
    <source>
        <dbReference type="PROSITE" id="PS51029"/>
    </source>
</evidence>
<dbReference type="STRING" id="76193.A0A0N1PJ65"/>
<feature type="compositionally biased region" description="Polar residues" evidence="1">
    <location>
        <begin position="129"/>
        <end position="138"/>
    </location>
</feature>
<name>A0A0N1PJ65_PAPMA</name>
<organism evidence="3 4">
    <name type="scientific">Papilio machaon</name>
    <name type="common">Old World swallowtail butterfly</name>
    <dbReference type="NCBI Taxonomy" id="76193"/>
    <lineage>
        <taxon>Eukaryota</taxon>
        <taxon>Metazoa</taxon>
        <taxon>Ecdysozoa</taxon>
        <taxon>Arthropoda</taxon>
        <taxon>Hexapoda</taxon>
        <taxon>Insecta</taxon>
        <taxon>Pterygota</taxon>
        <taxon>Neoptera</taxon>
        <taxon>Endopterygota</taxon>
        <taxon>Lepidoptera</taxon>
        <taxon>Glossata</taxon>
        <taxon>Ditrysia</taxon>
        <taxon>Papilionoidea</taxon>
        <taxon>Papilionidae</taxon>
        <taxon>Papilioninae</taxon>
        <taxon>Papilio</taxon>
    </lineage>
</organism>
<gene>
    <name evidence="3" type="ORF">RR48_02578</name>
</gene>
<evidence type="ECO:0000313" key="4">
    <source>
        <dbReference type="Proteomes" id="UP000053240"/>
    </source>
</evidence>
<dbReference type="AlphaFoldDB" id="A0A0N1PJ65"/>
<dbReference type="PANTHER" id="PTHR21505">
    <property type="entry name" value="MADF DOMAIN-CONTAINING PROTEIN-RELATED"/>
    <property type="match status" value="1"/>
</dbReference>
<feature type="region of interest" description="Disordered" evidence="1">
    <location>
        <begin position="100"/>
        <end position="181"/>
    </location>
</feature>
<accession>A0A0N1PJ65</accession>
<sequence length="253" mass="29034">MGSQEESIRLIQLYSKYNALWDPKDPKYLNKNQREDSWRQISAQINMPVKEVKNKMVSLCGSYRREKSREKKSRITGAADVYNSKWFGYPYFHFLKDKNETGDTQETMPNAAMPESSQTSDVERHTETENAPTKSQLPEASIEEAPLQQQQDLDSEASMSSPSEPARKKKRHNPKKAQPQEDSVDIMLAEALECLQQSSTDITDPYSSFGRHIANELRKYDPHTLAYVKNAINNIIFEADIGKYTQQQINTGY</sequence>